<dbReference type="Proteomes" id="UP000693970">
    <property type="component" value="Unassembled WGS sequence"/>
</dbReference>
<gene>
    <name evidence="3" type="ORF">IV203_028437</name>
</gene>
<comment type="caution">
    <text evidence="3">The sequence shown here is derived from an EMBL/GenBank/DDBJ whole genome shotgun (WGS) entry which is preliminary data.</text>
</comment>
<evidence type="ECO:0000313" key="4">
    <source>
        <dbReference type="Proteomes" id="UP000693970"/>
    </source>
</evidence>
<dbReference type="EMBL" id="JAGRRH010000007">
    <property type="protein sequence ID" value="KAG7365767.1"/>
    <property type="molecule type" value="Genomic_DNA"/>
</dbReference>
<keyword evidence="2" id="KW-0732">Signal</keyword>
<reference evidence="3" key="1">
    <citation type="journal article" date="2021" name="Sci. Rep.">
        <title>Diploid genomic architecture of Nitzschia inconspicua, an elite biomass production diatom.</title>
        <authorList>
            <person name="Oliver A."/>
            <person name="Podell S."/>
            <person name="Pinowska A."/>
            <person name="Traller J.C."/>
            <person name="Smith S.R."/>
            <person name="McClure R."/>
            <person name="Beliaev A."/>
            <person name="Bohutskyi P."/>
            <person name="Hill E.A."/>
            <person name="Rabines A."/>
            <person name="Zheng H."/>
            <person name="Allen L.Z."/>
            <person name="Kuo A."/>
            <person name="Grigoriev I.V."/>
            <person name="Allen A.E."/>
            <person name="Hazlebeck D."/>
            <person name="Allen E.E."/>
        </authorList>
    </citation>
    <scope>NUCLEOTIDE SEQUENCE</scope>
    <source>
        <strain evidence="3">Hildebrandi</strain>
    </source>
</reference>
<evidence type="ECO:0000313" key="3">
    <source>
        <dbReference type="EMBL" id="KAG7365767.1"/>
    </source>
</evidence>
<organism evidence="3 4">
    <name type="scientific">Nitzschia inconspicua</name>
    <dbReference type="NCBI Taxonomy" id="303405"/>
    <lineage>
        <taxon>Eukaryota</taxon>
        <taxon>Sar</taxon>
        <taxon>Stramenopiles</taxon>
        <taxon>Ochrophyta</taxon>
        <taxon>Bacillariophyta</taxon>
        <taxon>Bacillariophyceae</taxon>
        <taxon>Bacillariophycidae</taxon>
        <taxon>Bacillariales</taxon>
        <taxon>Bacillariaceae</taxon>
        <taxon>Nitzschia</taxon>
    </lineage>
</organism>
<feature type="chain" id="PRO_5039905415" evidence="2">
    <location>
        <begin position="25"/>
        <end position="355"/>
    </location>
</feature>
<proteinExistence type="predicted"/>
<feature type="region of interest" description="Disordered" evidence="1">
    <location>
        <begin position="286"/>
        <end position="321"/>
    </location>
</feature>
<name>A0A9K3LP40_9STRA</name>
<dbReference type="AlphaFoldDB" id="A0A9K3LP40"/>
<reference evidence="3" key="2">
    <citation type="submission" date="2021-04" db="EMBL/GenBank/DDBJ databases">
        <authorList>
            <person name="Podell S."/>
        </authorList>
    </citation>
    <scope>NUCLEOTIDE SEQUENCE</scope>
    <source>
        <strain evidence="3">Hildebrandi</strain>
    </source>
</reference>
<sequence>MKFSSSSLLVLLLAAATSISSTKAAFEEVETNLGNVTPTGVVFPSICIGRVTVPKVMYTLEPSNTFSVSTDPPDLVEVGIDPADGLVYFKFLPDTLALNPTAAGVIVQFPSTGLRSINICCGQELQVKDGFANVESLVVSAGATAQAVFSTNNVDFEITVREAATATVEVNAARNSDIVVSGSGSGTFVDIAGDITSIECADRATCSVAGSVSNTAASSVSGFAILDTEECDGISVNGGSTCDESFPFVSANVDGSLTISGVTEQCIQGGDLDGNIDGTTPTVSIAPTPEGFTPPPTPTPSPTPVRPTSSPIARPTSSPTTITVSSSAVTVIPKEGMWTRATTTIGFMAIAMALL</sequence>
<feature type="signal peptide" evidence="2">
    <location>
        <begin position="1"/>
        <end position="24"/>
    </location>
</feature>
<accession>A0A9K3LP40</accession>
<protein>
    <submittedName>
        <fullName evidence="3">Uncharacterized protein</fullName>
    </submittedName>
</protein>
<feature type="compositionally biased region" description="Low complexity" evidence="1">
    <location>
        <begin position="306"/>
        <end position="321"/>
    </location>
</feature>
<keyword evidence="4" id="KW-1185">Reference proteome</keyword>
<evidence type="ECO:0000256" key="1">
    <source>
        <dbReference type="SAM" id="MobiDB-lite"/>
    </source>
</evidence>
<evidence type="ECO:0000256" key="2">
    <source>
        <dbReference type="SAM" id="SignalP"/>
    </source>
</evidence>
<feature type="compositionally biased region" description="Pro residues" evidence="1">
    <location>
        <begin position="292"/>
        <end position="305"/>
    </location>
</feature>